<dbReference type="Proteomes" id="UP000830375">
    <property type="component" value="Unassembled WGS sequence"/>
</dbReference>
<keyword evidence="3" id="KW-1185">Reference proteome</keyword>
<feature type="compositionally biased region" description="Basic and acidic residues" evidence="1">
    <location>
        <begin position="1"/>
        <end position="10"/>
    </location>
</feature>
<proteinExistence type="predicted"/>
<gene>
    <name evidence="2" type="ORF">H4Q32_012876</name>
</gene>
<evidence type="ECO:0000313" key="2">
    <source>
        <dbReference type="EMBL" id="KAI2656056.1"/>
    </source>
</evidence>
<comment type="caution">
    <text evidence="2">The sequence shown here is derived from an EMBL/GenBank/DDBJ whole genome shotgun (WGS) entry which is preliminary data.</text>
</comment>
<accession>A0ABQ8M0J7</accession>
<reference evidence="2 3" key="1">
    <citation type="submission" date="2022-01" db="EMBL/GenBank/DDBJ databases">
        <title>A high-quality chromosome-level genome assembly of rohu carp, Labeo rohita.</title>
        <authorList>
            <person name="Arick M.A. II"/>
            <person name="Hsu C.-Y."/>
            <person name="Magbanua Z."/>
            <person name="Pechanova O."/>
            <person name="Grover C."/>
            <person name="Miller E."/>
            <person name="Thrash A."/>
            <person name="Ezzel L."/>
            <person name="Alam S."/>
            <person name="Benzie J."/>
            <person name="Hamilton M."/>
            <person name="Karsi A."/>
            <person name="Lawrence M.L."/>
            <person name="Peterson D.G."/>
        </authorList>
    </citation>
    <scope>NUCLEOTIDE SEQUENCE [LARGE SCALE GENOMIC DNA]</scope>
    <source>
        <strain evidence="3">BAU-BD-2019</strain>
        <tissue evidence="2">Blood</tissue>
    </source>
</reference>
<evidence type="ECO:0000313" key="3">
    <source>
        <dbReference type="Proteomes" id="UP000830375"/>
    </source>
</evidence>
<dbReference type="GO" id="GO:0016874">
    <property type="term" value="F:ligase activity"/>
    <property type="evidence" value="ECO:0007669"/>
    <property type="project" value="UniProtKB-KW"/>
</dbReference>
<dbReference type="EMBL" id="JACTAM010000015">
    <property type="protein sequence ID" value="KAI2656056.1"/>
    <property type="molecule type" value="Genomic_DNA"/>
</dbReference>
<feature type="region of interest" description="Disordered" evidence="1">
    <location>
        <begin position="1"/>
        <end position="21"/>
    </location>
</feature>
<keyword evidence="2" id="KW-0436">Ligase</keyword>
<name>A0ABQ8M0J7_LABRO</name>
<evidence type="ECO:0000256" key="1">
    <source>
        <dbReference type="SAM" id="MobiDB-lite"/>
    </source>
</evidence>
<protein>
    <submittedName>
        <fullName evidence="2">Succinate--CoA ligase [ADP-forming] subunit beta</fullName>
    </submittedName>
</protein>
<sequence length="21" mass="2478">MPPSSVHREQVQTGLQPHHRR</sequence>
<organism evidence="2 3">
    <name type="scientific">Labeo rohita</name>
    <name type="common">Indian major carp</name>
    <name type="synonym">Cyprinus rohita</name>
    <dbReference type="NCBI Taxonomy" id="84645"/>
    <lineage>
        <taxon>Eukaryota</taxon>
        <taxon>Metazoa</taxon>
        <taxon>Chordata</taxon>
        <taxon>Craniata</taxon>
        <taxon>Vertebrata</taxon>
        <taxon>Euteleostomi</taxon>
        <taxon>Actinopterygii</taxon>
        <taxon>Neopterygii</taxon>
        <taxon>Teleostei</taxon>
        <taxon>Ostariophysi</taxon>
        <taxon>Cypriniformes</taxon>
        <taxon>Cyprinidae</taxon>
        <taxon>Labeoninae</taxon>
        <taxon>Labeonini</taxon>
        <taxon>Labeo</taxon>
    </lineage>
</organism>